<evidence type="ECO:0000313" key="4">
    <source>
        <dbReference type="EMBL" id="GHD15607.1"/>
    </source>
</evidence>
<feature type="compositionally biased region" description="Low complexity" evidence="2">
    <location>
        <begin position="1"/>
        <end position="16"/>
    </location>
</feature>
<dbReference type="GO" id="GO:0005829">
    <property type="term" value="C:cytosol"/>
    <property type="evidence" value="ECO:0007669"/>
    <property type="project" value="TreeGrafter"/>
</dbReference>
<dbReference type="GO" id="GO:0019693">
    <property type="term" value="P:ribose phosphate metabolic process"/>
    <property type="evidence" value="ECO:0007669"/>
    <property type="project" value="TreeGrafter"/>
</dbReference>
<evidence type="ECO:0000256" key="1">
    <source>
        <dbReference type="ARBA" id="ARBA00022801"/>
    </source>
</evidence>
<dbReference type="CDD" id="cd24158">
    <property type="entry name" value="NUDIX_ADPRase_Rv1700"/>
    <property type="match status" value="1"/>
</dbReference>
<evidence type="ECO:0000259" key="3">
    <source>
        <dbReference type="PROSITE" id="PS51462"/>
    </source>
</evidence>
<dbReference type="InterPro" id="IPR015797">
    <property type="entry name" value="NUDIX_hydrolase-like_dom_sf"/>
</dbReference>
<comment type="caution">
    <text evidence="4">The sequence shown here is derived from an EMBL/GenBank/DDBJ whole genome shotgun (WGS) entry which is preliminary data.</text>
</comment>
<dbReference type="InterPro" id="IPR000086">
    <property type="entry name" value="NUDIX_hydrolase_dom"/>
</dbReference>
<dbReference type="SUPFAM" id="SSF55811">
    <property type="entry name" value="Nudix"/>
    <property type="match status" value="1"/>
</dbReference>
<sequence length="222" mass="23925">MGTGTPTGQQPEPGTPAQVADVPAEWPVESSQERYRGPVFGLATDRVEMPEGPGGGTVVAARDYLLHPGAAAVLALDEQGRVLLQRQYRHAVRHKLWELPAGMLDVQGEPPVETARRELVEEAGLRARTWHELPSVLPSPGVTDEVVHLFLARGLSPVPEEENGFVRRHEEAELVAAWVPLEEAVGLVLQGRVRNGITVIGILAARTAAQDGFADLPDVSAR</sequence>
<dbReference type="AlphaFoldDB" id="A0A919CEQ3"/>
<name>A0A919CEQ3_9ACTN</name>
<dbReference type="Pfam" id="PF00293">
    <property type="entry name" value="NUDIX"/>
    <property type="match status" value="1"/>
</dbReference>
<dbReference type="PANTHER" id="PTHR11839">
    <property type="entry name" value="UDP/ADP-SUGAR PYROPHOSPHATASE"/>
    <property type="match status" value="1"/>
</dbReference>
<keyword evidence="5" id="KW-1185">Reference proteome</keyword>
<keyword evidence="1 4" id="KW-0378">Hydrolase</keyword>
<feature type="region of interest" description="Disordered" evidence="2">
    <location>
        <begin position="1"/>
        <end position="30"/>
    </location>
</feature>
<evidence type="ECO:0000313" key="5">
    <source>
        <dbReference type="Proteomes" id="UP000654947"/>
    </source>
</evidence>
<dbReference type="GO" id="GO:0016787">
    <property type="term" value="F:hydrolase activity"/>
    <property type="evidence" value="ECO:0007669"/>
    <property type="project" value="UniProtKB-KW"/>
</dbReference>
<dbReference type="EMBL" id="BMXL01000001">
    <property type="protein sequence ID" value="GHD15607.1"/>
    <property type="molecule type" value="Genomic_DNA"/>
</dbReference>
<dbReference type="PROSITE" id="PS51462">
    <property type="entry name" value="NUDIX"/>
    <property type="match status" value="1"/>
</dbReference>
<reference evidence="4 5" key="1">
    <citation type="journal article" date="2014" name="Int. J. Syst. Evol. Microbiol.">
        <title>Complete genome sequence of Corynebacterium casei LMG S-19264T (=DSM 44701T), isolated from a smear-ripened cheese.</title>
        <authorList>
            <consortium name="US DOE Joint Genome Institute (JGI-PGF)"/>
            <person name="Walter F."/>
            <person name="Albersmeier A."/>
            <person name="Kalinowski J."/>
            <person name="Ruckert C."/>
        </authorList>
    </citation>
    <scope>NUCLEOTIDE SEQUENCE [LARGE SCALE GENOMIC DNA]</scope>
    <source>
        <strain evidence="4 5">KCTC 19473</strain>
    </source>
</reference>
<gene>
    <name evidence="4" type="ORF">GCM10007147_03160</name>
</gene>
<accession>A0A919CEQ3</accession>
<dbReference type="PANTHER" id="PTHR11839:SF31">
    <property type="entry name" value="ADP-RIBOSE PYROPHOSPHATASE"/>
    <property type="match status" value="1"/>
</dbReference>
<dbReference type="Proteomes" id="UP000654947">
    <property type="component" value="Unassembled WGS sequence"/>
</dbReference>
<feature type="domain" description="Nudix hydrolase" evidence="3">
    <location>
        <begin position="65"/>
        <end position="206"/>
    </location>
</feature>
<dbReference type="RefSeq" id="WP_017578385.1">
    <property type="nucleotide sequence ID" value="NZ_BMXL01000001.1"/>
</dbReference>
<dbReference type="GO" id="GO:0006753">
    <property type="term" value="P:nucleoside phosphate metabolic process"/>
    <property type="evidence" value="ECO:0007669"/>
    <property type="project" value="TreeGrafter"/>
</dbReference>
<protein>
    <submittedName>
        <fullName evidence="4">NUDIX hydrolase</fullName>
    </submittedName>
</protein>
<organism evidence="4 5">
    <name type="scientific">Nocardiopsis kunsanensis</name>
    <dbReference type="NCBI Taxonomy" id="141693"/>
    <lineage>
        <taxon>Bacteria</taxon>
        <taxon>Bacillati</taxon>
        <taxon>Actinomycetota</taxon>
        <taxon>Actinomycetes</taxon>
        <taxon>Streptosporangiales</taxon>
        <taxon>Nocardiopsidaceae</taxon>
        <taxon>Nocardiopsis</taxon>
    </lineage>
</organism>
<dbReference type="Gene3D" id="3.90.79.10">
    <property type="entry name" value="Nucleoside Triphosphate Pyrophosphohydrolase"/>
    <property type="match status" value="1"/>
</dbReference>
<evidence type="ECO:0000256" key="2">
    <source>
        <dbReference type="SAM" id="MobiDB-lite"/>
    </source>
</evidence>
<proteinExistence type="predicted"/>